<accession>A0A1M4YHS3</accession>
<dbReference type="EMBL" id="FQTY01000017">
    <property type="protein sequence ID" value="SHF05279.1"/>
    <property type="molecule type" value="Genomic_DNA"/>
</dbReference>
<reference evidence="2" key="1">
    <citation type="submission" date="2016-11" db="EMBL/GenBank/DDBJ databases">
        <authorList>
            <person name="Varghese N."/>
            <person name="Submissions S."/>
        </authorList>
    </citation>
    <scope>NUCLEOTIDE SEQUENCE [LARGE SCALE GENOMIC DNA]</scope>
    <source>
        <strain evidence="2">DSM 18095</strain>
    </source>
</reference>
<dbReference type="Proteomes" id="UP000184114">
    <property type="component" value="Unassembled WGS sequence"/>
</dbReference>
<name>A0A1M4YHS3_9FIRM</name>
<gene>
    <name evidence="1" type="ORF">SAMN02745784_02651</name>
</gene>
<dbReference type="STRING" id="1123404.SAMN02745784_02651"/>
<evidence type="ECO:0000313" key="1">
    <source>
        <dbReference type="EMBL" id="SHF05279.1"/>
    </source>
</evidence>
<dbReference type="RefSeq" id="WP_072977106.1">
    <property type="nucleotide sequence ID" value="NZ_FQTY01000017.1"/>
</dbReference>
<proteinExistence type="predicted"/>
<evidence type="ECO:0000313" key="2">
    <source>
        <dbReference type="Proteomes" id="UP000184114"/>
    </source>
</evidence>
<dbReference type="AlphaFoldDB" id="A0A1M4YHS3"/>
<protein>
    <submittedName>
        <fullName evidence="1">Uncharacterized protein</fullName>
    </submittedName>
</protein>
<keyword evidence="2" id="KW-1185">Reference proteome</keyword>
<sequence>MKYKKQNIILIIILLSITFFYRHSTKINSSISKDLGIKVPNNLEFQYEDSHGGFHGDGVTLAKAKITQNNIQYILDKSKVKWNKMPMSKDIKLRLYGGRKDNINYSYELAKDLNMENIETGYWLFLDRWGNEKEYTKGEGLLDGNRHSENFSLGIIDSDNNIFYYIKFDS</sequence>
<organism evidence="1 2">
    <name type="scientific">Tissierella praeacuta DSM 18095</name>
    <dbReference type="NCBI Taxonomy" id="1123404"/>
    <lineage>
        <taxon>Bacteria</taxon>
        <taxon>Bacillati</taxon>
        <taxon>Bacillota</taxon>
        <taxon>Tissierellia</taxon>
        <taxon>Tissierellales</taxon>
        <taxon>Tissierellaceae</taxon>
        <taxon>Tissierella</taxon>
    </lineage>
</organism>
<dbReference type="GeneID" id="90995318"/>